<reference evidence="2 3" key="2">
    <citation type="journal article" date="2011" name="J. Bacteriol.">
        <title>Complete genome sequence of the anaerobic, halophilic alkalithermophile Natranaerobius thermophilus JW/NM-WN-LF.</title>
        <authorList>
            <person name="Zhao B."/>
            <person name="Mesbah N.M."/>
            <person name="Dalin E."/>
            <person name="Goodwin L."/>
            <person name="Nolan M."/>
            <person name="Pitluck S."/>
            <person name="Chertkov O."/>
            <person name="Brettin T.S."/>
            <person name="Han J."/>
            <person name="Larimer F.W."/>
            <person name="Land M.L."/>
            <person name="Hauser L."/>
            <person name="Kyrpides N."/>
            <person name="Wiegel J."/>
        </authorList>
    </citation>
    <scope>NUCLEOTIDE SEQUENCE [LARGE SCALE GENOMIC DNA]</scope>
    <source>
        <strain evidence="3">ATCC BAA-1301 / DSM 18059 / JW/NM-WN-LF</strain>
    </source>
</reference>
<gene>
    <name evidence="2" type="ordered locus">Nther_0705</name>
</gene>
<evidence type="ECO:0000256" key="1">
    <source>
        <dbReference type="SAM" id="Phobius"/>
    </source>
</evidence>
<dbReference type="EMBL" id="CP001034">
    <property type="protein sequence ID" value="ACB84297.1"/>
    <property type="molecule type" value="Genomic_DNA"/>
</dbReference>
<dbReference type="AlphaFoldDB" id="B2A7A3"/>
<reference evidence="2 3" key="1">
    <citation type="submission" date="2008-04" db="EMBL/GenBank/DDBJ databases">
        <title>Complete sequence of chromosome of Natranaerobius thermophilus JW/NM-WN-LF.</title>
        <authorList>
            <consortium name="US DOE Joint Genome Institute"/>
            <person name="Copeland A."/>
            <person name="Lucas S."/>
            <person name="Lapidus A."/>
            <person name="Glavina del Rio T."/>
            <person name="Dalin E."/>
            <person name="Tice H."/>
            <person name="Bruce D."/>
            <person name="Goodwin L."/>
            <person name="Pitluck S."/>
            <person name="Chertkov O."/>
            <person name="Brettin T."/>
            <person name="Detter J.C."/>
            <person name="Han C."/>
            <person name="Kuske C.R."/>
            <person name="Schmutz J."/>
            <person name="Larimer F."/>
            <person name="Land M."/>
            <person name="Hauser L."/>
            <person name="Kyrpides N."/>
            <person name="Lykidis A."/>
            <person name="Mesbah N.M."/>
            <person name="Wiegel J."/>
        </authorList>
    </citation>
    <scope>NUCLEOTIDE SEQUENCE [LARGE SCALE GENOMIC DNA]</scope>
    <source>
        <strain evidence="3">ATCC BAA-1301 / DSM 18059 / JW/NM-WN-LF</strain>
    </source>
</reference>
<dbReference type="OrthoDB" id="1954818at2"/>
<proteinExistence type="predicted"/>
<dbReference type="KEGG" id="nth:Nther_0705"/>
<keyword evidence="1" id="KW-1133">Transmembrane helix</keyword>
<dbReference type="Proteomes" id="UP000001683">
    <property type="component" value="Chromosome"/>
</dbReference>
<dbReference type="HOGENOM" id="CLU_150518_0_0_9"/>
<name>B2A7A3_NATTJ</name>
<dbReference type="RefSeq" id="WP_012447181.1">
    <property type="nucleotide sequence ID" value="NC_010718.1"/>
</dbReference>
<feature type="transmembrane region" description="Helical" evidence="1">
    <location>
        <begin position="39"/>
        <end position="65"/>
    </location>
</feature>
<keyword evidence="1" id="KW-0472">Membrane</keyword>
<feature type="transmembrane region" description="Helical" evidence="1">
    <location>
        <begin position="111"/>
        <end position="129"/>
    </location>
</feature>
<feature type="transmembrane region" description="Helical" evidence="1">
    <location>
        <begin position="12"/>
        <end position="33"/>
    </location>
</feature>
<accession>B2A7A3</accession>
<keyword evidence="1" id="KW-0812">Transmembrane</keyword>
<evidence type="ECO:0000313" key="2">
    <source>
        <dbReference type="EMBL" id="ACB84297.1"/>
    </source>
</evidence>
<dbReference type="eggNOG" id="ENOG5033NSX">
    <property type="taxonomic scope" value="Bacteria"/>
</dbReference>
<organism evidence="2 3">
    <name type="scientific">Natranaerobius thermophilus (strain ATCC BAA-1301 / DSM 18059 / JW/NM-WN-LF)</name>
    <dbReference type="NCBI Taxonomy" id="457570"/>
    <lineage>
        <taxon>Bacteria</taxon>
        <taxon>Bacillati</taxon>
        <taxon>Bacillota</taxon>
        <taxon>Clostridia</taxon>
        <taxon>Natranaerobiales</taxon>
        <taxon>Natranaerobiaceae</taxon>
        <taxon>Natranaerobius</taxon>
    </lineage>
</organism>
<keyword evidence="3" id="KW-1185">Reference proteome</keyword>
<sequence>MFIIFEFFDSSSLIIILTSILGGITAYYINIILKYGPVIGSGVVTLLSGVFPVLFGDFGTLLAGAATTSGYASMVSVKHVPSIKEMGALSFLAGSLYLVTIPAFQGIGGKLGTIAALSCLAFIGYKTILSRF</sequence>
<dbReference type="InParanoid" id="B2A7A3"/>
<protein>
    <submittedName>
        <fullName evidence="2">Uncharacterized protein</fullName>
    </submittedName>
</protein>
<evidence type="ECO:0000313" key="3">
    <source>
        <dbReference type="Proteomes" id="UP000001683"/>
    </source>
</evidence>